<dbReference type="InterPro" id="IPR000014">
    <property type="entry name" value="PAS"/>
</dbReference>
<feature type="transmembrane region" description="Helical" evidence="1">
    <location>
        <begin position="50"/>
        <end position="71"/>
    </location>
</feature>
<dbReference type="PROSITE" id="PS50113">
    <property type="entry name" value="PAC"/>
    <property type="match status" value="3"/>
</dbReference>
<evidence type="ECO:0000259" key="3">
    <source>
        <dbReference type="PROSITE" id="PS50113"/>
    </source>
</evidence>
<dbReference type="InterPro" id="IPR029787">
    <property type="entry name" value="Nucleotide_cyclase"/>
</dbReference>
<dbReference type="InterPro" id="IPR000160">
    <property type="entry name" value="GGDEF_dom"/>
</dbReference>
<dbReference type="InterPro" id="IPR052155">
    <property type="entry name" value="Biofilm_reg_signaling"/>
</dbReference>
<dbReference type="STRING" id="929558.SMGD1_1451"/>
<dbReference type="InterPro" id="IPR013656">
    <property type="entry name" value="PAS_4"/>
</dbReference>
<feature type="domain" description="PAC" evidence="3">
    <location>
        <begin position="175"/>
        <end position="227"/>
    </location>
</feature>
<keyword evidence="1" id="KW-1133">Transmembrane helix</keyword>
<dbReference type="GO" id="GO:0006355">
    <property type="term" value="P:regulation of DNA-templated transcription"/>
    <property type="evidence" value="ECO:0007669"/>
    <property type="project" value="InterPro"/>
</dbReference>
<dbReference type="HOGENOM" id="CLU_000445_11_4_7"/>
<dbReference type="FunFam" id="3.30.70.270:FF:000001">
    <property type="entry name" value="Diguanylate cyclase domain protein"/>
    <property type="match status" value="1"/>
</dbReference>
<dbReference type="EMBL" id="AFRZ01000001">
    <property type="protein sequence ID" value="EHP29975.1"/>
    <property type="molecule type" value="Genomic_DNA"/>
</dbReference>
<feature type="transmembrane region" description="Helical" evidence="1">
    <location>
        <begin position="12"/>
        <end position="38"/>
    </location>
</feature>
<sequence length="648" mass="74239">MKKTITFLANLGFWPFVIGFTVLAIIFSEIMAIIQSYWLTGEFFDTNLLTISFITPAIVGFIIFVLMAYLISHLKNLEDSKDEILFLQKETKDKLHIEKERARQYLDITGTMIVALDRDANVVLANKETCKALGYKSENDLLGKNWFKESLPDSVYETVKELFQDIIGGNIMPYKTYENELLFIDGKSRLIEWNNEHIKDINGNIIGVLSSGRDITESRKDEEKLKKSESYQRALLDSFPFLVWLKDTQSNFLAVNKSFAKAAGLDDSSKLIGKNDLDFFPKDLADAYRADDKAVMGTLKKKELEELIEYDGERKWFETYKAPILNKEGHLFGTVGFARDTTEYKQNKDRLKLSASVFTYSHEGIVITDVDNNIVDVNEAFMSITGYSKVEVLGKNPKIFQSGRNDDDFYKKMWKCLMQDGSWQGELWNKNKAGEEYAEHLTISAVYDDNQKVQNYVAIFTDITEQKAQQERLEHMAHYDMLTNLPNRVLFSDRMHQAIAQTARREQKIAVAYIDLDGFKEVNDRYGHDVGDKLLILLAERMSNLLREGDSISRVGGDEFVALLIDISDKESVISFLKRLLEVTSQAVEIDDLSLNVSASIGVTFYPQKELLDVDQIIRQADQAMYRAKLSGKNCYNIFDLQDYFIDA</sequence>
<dbReference type="RefSeq" id="WP_008335757.1">
    <property type="nucleotide sequence ID" value="NZ_AFRZ01000001.1"/>
</dbReference>
<feature type="domain" description="GGDEF" evidence="4">
    <location>
        <begin position="507"/>
        <end position="641"/>
    </location>
</feature>
<dbReference type="eggNOG" id="COG5001">
    <property type="taxonomic scope" value="Bacteria"/>
</dbReference>
<dbReference type="InterPro" id="IPR043128">
    <property type="entry name" value="Rev_trsase/Diguanyl_cyclase"/>
</dbReference>
<name>B6BHH8_SULGG</name>
<dbReference type="InterPro" id="IPR013767">
    <property type="entry name" value="PAS_fold"/>
</dbReference>
<evidence type="ECO:0000313" key="5">
    <source>
        <dbReference type="EMBL" id="EHP29975.1"/>
    </source>
</evidence>
<dbReference type="PANTHER" id="PTHR44757">
    <property type="entry name" value="DIGUANYLATE CYCLASE DGCP"/>
    <property type="match status" value="1"/>
</dbReference>
<dbReference type="NCBIfam" id="TIGR00254">
    <property type="entry name" value="GGDEF"/>
    <property type="match status" value="1"/>
</dbReference>
<evidence type="ECO:0000259" key="2">
    <source>
        <dbReference type="PROSITE" id="PS50112"/>
    </source>
</evidence>
<evidence type="ECO:0000256" key="1">
    <source>
        <dbReference type="SAM" id="Phobius"/>
    </source>
</evidence>
<dbReference type="Proteomes" id="UP000006431">
    <property type="component" value="Unassembled WGS sequence"/>
</dbReference>
<dbReference type="PROSITE" id="PS50887">
    <property type="entry name" value="GGDEF"/>
    <property type="match status" value="1"/>
</dbReference>
<dbReference type="NCBIfam" id="TIGR00229">
    <property type="entry name" value="sensory_box"/>
    <property type="match status" value="3"/>
</dbReference>
<dbReference type="SMART" id="SM00267">
    <property type="entry name" value="GGDEF"/>
    <property type="match status" value="1"/>
</dbReference>
<protein>
    <submittedName>
        <fullName evidence="5">Diguanylate cyclase/phosphodiesterase with PAS/PAC sensor(S)</fullName>
    </submittedName>
</protein>
<dbReference type="SMART" id="SM00091">
    <property type="entry name" value="PAS"/>
    <property type="match status" value="3"/>
</dbReference>
<evidence type="ECO:0000259" key="4">
    <source>
        <dbReference type="PROSITE" id="PS50887"/>
    </source>
</evidence>
<dbReference type="CDD" id="cd00130">
    <property type="entry name" value="PAS"/>
    <property type="match status" value="3"/>
</dbReference>
<dbReference type="InterPro" id="IPR035965">
    <property type="entry name" value="PAS-like_dom_sf"/>
</dbReference>
<reference evidence="5 6" key="1">
    <citation type="journal article" date="2012" name="Proc. Natl. Acad. Sci. U.S.A.">
        <title>Genome and physiology of a model Epsilonproteobacterium responsible for sulfide detoxification in marine oxygen depletion zones.</title>
        <authorList>
            <person name="Grote J."/>
            <person name="Schott T."/>
            <person name="Bruckner C.G."/>
            <person name="Glockner F.O."/>
            <person name="Jost G."/>
            <person name="Teeling H."/>
            <person name="Labrenz M."/>
            <person name="Jurgens K."/>
        </authorList>
    </citation>
    <scope>NUCLEOTIDE SEQUENCE [LARGE SCALE GENOMIC DNA]</scope>
    <source>
        <strain evidence="5 6">GD1</strain>
    </source>
</reference>
<dbReference type="PANTHER" id="PTHR44757:SF2">
    <property type="entry name" value="BIOFILM ARCHITECTURE MAINTENANCE PROTEIN MBAA"/>
    <property type="match status" value="1"/>
</dbReference>
<feature type="domain" description="PAC" evidence="3">
    <location>
        <begin position="300"/>
        <end position="353"/>
    </location>
</feature>
<proteinExistence type="predicted"/>
<dbReference type="Pfam" id="PF00989">
    <property type="entry name" value="PAS"/>
    <property type="match status" value="1"/>
</dbReference>
<keyword evidence="1" id="KW-0812">Transmembrane</keyword>
<dbReference type="Gene3D" id="3.30.70.270">
    <property type="match status" value="1"/>
</dbReference>
<dbReference type="Pfam" id="PF13426">
    <property type="entry name" value="PAS_9"/>
    <property type="match status" value="1"/>
</dbReference>
<organism evidence="5 6">
    <name type="scientific">Sulfurimonas gotlandica (strain DSM 19862 / JCM 16533 / GD1)</name>
    <dbReference type="NCBI Taxonomy" id="929558"/>
    <lineage>
        <taxon>Bacteria</taxon>
        <taxon>Pseudomonadati</taxon>
        <taxon>Campylobacterota</taxon>
        <taxon>Epsilonproteobacteria</taxon>
        <taxon>Campylobacterales</taxon>
        <taxon>Sulfurimonadaceae</taxon>
        <taxon>Sulfurimonas</taxon>
    </lineage>
</organism>
<feature type="domain" description="PAS" evidence="2">
    <location>
        <begin position="365"/>
        <end position="396"/>
    </location>
</feature>
<dbReference type="CDD" id="cd01949">
    <property type="entry name" value="GGDEF"/>
    <property type="match status" value="1"/>
</dbReference>
<accession>B6BHH8</accession>
<dbReference type="SUPFAM" id="SSF55785">
    <property type="entry name" value="PYP-like sensor domain (PAS domain)"/>
    <property type="match status" value="3"/>
</dbReference>
<dbReference type="GO" id="GO:0003824">
    <property type="term" value="F:catalytic activity"/>
    <property type="evidence" value="ECO:0007669"/>
    <property type="project" value="UniProtKB-ARBA"/>
</dbReference>
<dbReference type="InterPro" id="IPR000700">
    <property type="entry name" value="PAS-assoc_C"/>
</dbReference>
<dbReference type="Gene3D" id="3.30.450.20">
    <property type="entry name" value="PAS domain"/>
    <property type="match status" value="3"/>
</dbReference>
<dbReference type="SUPFAM" id="SSF55073">
    <property type="entry name" value="Nucleotide cyclase"/>
    <property type="match status" value="1"/>
</dbReference>
<comment type="caution">
    <text evidence="5">The sequence shown here is derived from an EMBL/GenBank/DDBJ whole genome shotgun (WGS) entry which is preliminary data.</text>
</comment>
<feature type="domain" description="PAS" evidence="2">
    <location>
        <begin position="98"/>
        <end position="170"/>
    </location>
</feature>
<dbReference type="Pfam" id="PF08448">
    <property type="entry name" value="PAS_4"/>
    <property type="match status" value="1"/>
</dbReference>
<feature type="domain" description="PAC" evidence="3">
    <location>
        <begin position="423"/>
        <end position="475"/>
    </location>
</feature>
<dbReference type="SMART" id="SM00086">
    <property type="entry name" value="PAC"/>
    <property type="match status" value="3"/>
</dbReference>
<dbReference type="Pfam" id="PF00990">
    <property type="entry name" value="GGDEF"/>
    <property type="match status" value="1"/>
</dbReference>
<keyword evidence="6" id="KW-1185">Reference proteome</keyword>
<gene>
    <name evidence="5" type="ORF">SMGD1_1451</name>
</gene>
<dbReference type="PROSITE" id="PS50112">
    <property type="entry name" value="PAS"/>
    <property type="match status" value="2"/>
</dbReference>
<dbReference type="InterPro" id="IPR001610">
    <property type="entry name" value="PAC"/>
</dbReference>
<keyword evidence="1" id="KW-0472">Membrane</keyword>
<dbReference type="AlphaFoldDB" id="B6BHH8"/>
<evidence type="ECO:0000313" key="6">
    <source>
        <dbReference type="Proteomes" id="UP000006431"/>
    </source>
</evidence>
<dbReference type="OrthoDB" id="9812260at2"/>
<dbReference type="PATRIC" id="fig|929558.5.peg.1442"/>
<accession>H1FT56</accession>